<feature type="domain" description="Amino acid transporter transmembrane" evidence="6">
    <location>
        <begin position="98"/>
        <end position="499"/>
    </location>
</feature>
<dbReference type="OrthoDB" id="28208at2759"/>
<feature type="transmembrane region" description="Helical" evidence="5">
    <location>
        <begin position="104"/>
        <end position="124"/>
    </location>
</feature>
<evidence type="ECO:0000256" key="1">
    <source>
        <dbReference type="ARBA" id="ARBA00004141"/>
    </source>
</evidence>
<feature type="transmembrane region" description="Helical" evidence="5">
    <location>
        <begin position="136"/>
        <end position="155"/>
    </location>
</feature>
<keyword evidence="4 5" id="KW-0472">Membrane</keyword>
<keyword evidence="2 5" id="KW-0812">Transmembrane</keyword>
<dbReference type="Proteomes" id="UP000693970">
    <property type="component" value="Unassembled WGS sequence"/>
</dbReference>
<feature type="transmembrane region" description="Helical" evidence="5">
    <location>
        <begin position="355"/>
        <end position="384"/>
    </location>
</feature>
<dbReference type="GO" id="GO:0016020">
    <property type="term" value="C:membrane"/>
    <property type="evidence" value="ECO:0007669"/>
    <property type="project" value="UniProtKB-SubCell"/>
</dbReference>
<dbReference type="EMBL" id="JAGRRH010000024">
    <property type="protein sequence ID" value="KAG7343231.1"/>
    <property type="molecule type" value="Genomic_DNA"/>
</dbReference>
<comment type="caution">
    <text evidence="7">The sequence shown here is derived from an EMBL/GenBank/DDBJ whole genome shotgun (WGS) entry which is preliminary data.</text>
</comment>
<reference evidence="7" key="1">
    <citation type="journal article" date="2021" name="Sci. Rep.">
        <title>Diploid genomic architecture of Nitzschia inconspicua, an elite biomass production diatom.</title>
        <authorList>
            <person name="Oliver A."/>
            <person name="Podell S."/>
            <person name="Pinowska A."/>
            <person name="Traller J.C."/>
            <person name="Smith S.R."/>
            <person name="McClure R."/>
            <person name="Beliaev A."/>
            <person name="Bohutskyi P."/>
            <person name="Hill E.A."/>
            <person name="Rabines A."/>
            <person name="Zheng H."/>
            <person name="Allen L.Z."/>
            <person name="Kuo A."/>
            <person name="Grigoriev I.V."/>
            <person name="Allen A.E."/>
            <person name="Hazlebeck D."/>
            <person name="Allen E.E."/>
        </authorList>
    </citation>
    <scope>NUCLEOTIDE SEQUENCE</scope>
    <source>
        <strain evidence="7">Hildebrandi</strain>
    </source>
</reference>
<evidence type="ECO:0000259" key="6">
    <source>
        <dbReference type="Pfam" id="PF01490"/>
    </source>
</evidence>
<dbReference type="InterPro" id="IPR013057">
    <property type="entry name" value="AA_transpt_TM"/>
</dbReference>
<evidence type="ECO:0000313" key="7">
    <source>
        <dbReference type="EMBL" id="KAG7343231.1"/>
    </source>
</evidence>
<dbReference type="Pfam" id="PF01490">
    <property type="entry name" value="Aa_trans"/>
    <property type="match status" value="1"/>
</dbReference>
<feature type="transmembrane region" description="Helical" evidence="5">
    <location>
        <begin position="193"/>
        <end position="214"/>
    </location>
</feature>
<feature type="transmembrane region" description="Helical" evidence="5">
    <location>
        <begin position="257"/>
        <end position="276"/>
    </location>
</feature>
<proteinExistence type="predicted"/>
<evidence type="ECO:0000256" key="5">
    <source>
        <dbReference type="SAM" id="Phobius"/>
    </source>
</evidence>
<dbReference type="AlphaFoldDB" id="A0A9K3KHD5"/>
<comment type="subcellular location">
    <subcellularLocation>
        <location evidence="1">Membrane</location>
        <topology evidence="1">Multi-pass membrane protein</topology>
    </subcellularLocation>
</comment>
<feature type="transmembrane region" description="Helical" evidence="5">
    <location>
        <begin position="314"/>
        <end position="334"/>
    </location>
</feature>
<feature type="transmembrane region" description="Helical" evidence="5">
    <location>
        <begin position="435"/>
        <end position="454"/>
    </location>
</feature>
<evidence type="ECO:0000256" key="3">
    <source>
        <dbReference type="ARBA" id="ARBA00022989"/>
    </source>
</evidence>
<name>A0A9K3KHD5_9STRA</name>
<evidence type="ECO:0000313" key="8">
    <source>
        <dbReference type="Proteomes" id="UP000693970"/>
    </source>
</evidence>
<dbReference type="PANTHER" id="PTHR22950:SF652">
    <property type="entry name" value="TRANSMEMBRANE AMINO ACID TRANSPORTER FAMILY PROTEIN"/>
    <property type="match status" value="1"/>
</dbReference>
<keyword evidence="3 5" id="KW-1133">Transmembrane helix</keyword>
<dbReference type="GO" id="GO:0015179">
    <property type="term" value="F:L-amino acid transmembrane transporter activity"/>
    <property type="evidence" value="ECO:0007669"/>
    <property type="project" value="TreeGrafter"/>
</dbReference>
<feature type="transmembrane region" description="Helical" evidence="5">
    <location>
        <begin position="460"/>
        <end position="481"/>
    </location>
</feature>
<organism evidence="7 8">
    <name type="scientific">Nitzschia inconspicua</name>
    <dbReference type="NCBI Taxonomy" id="303405"/>
    <lineage>
        <taxon>Eukaryota</taxon>
        <taxon>Sar</taxon>
        <taxon>Stramenopiles</taxon>
        <taxon>Ochrophyta</taxon>
        <taxon>Bacillariophyta</taxon>
        <taxon>Bacillariophyceae</taxon>
        <taxon>Bacillariophycidae</taxon>
        <taxon>Bacillariales</taxon>
        <taxon>Bacillariaceae</taxon>
        <taxon>Nitzschia</taxon>
    </lineage>
</organism>
<reference evidence="7" key="2">
    <citation type="submission" date="2021-04" db="EMBL/GenBank/DDBJ databases">
        <authorList>
            <person name="Podell S."/>
        </authorList>
    </citation>
    <scope>NUCLEOTIDE SEQUENCE</scope>
    <source>
        <strain evidence="7">Hildebrandi</strain>
    </source>
</reference>
<sequence>MNVSWKSRQIPTCGETKTLASPGRHLFYVIVALLCLRVERTSAFVHKQSRRTIRRDSKRFHCHSTVSSYKFYSKRVQFTTAHFRASASDDQTNKSGGTASVPNLVISLVKSIVGAGVLALPASIAGLGQIEASAGLLLPATVILIAIGAINAYFFRLVGRVCRMTGATSYQDAWDKTVALENSNIESSSKSSLIAIVVTLKTVLSCLAFSIILADSFQSIAVASGFQDATRGQALMAVTTMILLPLCTFLKDLKALTPFSFLGLLGVGATIVSMIYRCFDGSYRDGGAFALSTQTQPLLASTENNLLSFDNFNAFGGLVLACTLATAFVAHYNAPRFYNELENNTEGRFDSVVSWSYMISGTIFMIVAASGFLTFGLASSGFILNSYSPFDPLITFSRVALAFSIALTYPLPFFGLRDGVLDILQIPQDQRSDSYITILSIGLLLGVTLAAYFVKDVALVLSVGGGTFSTAISSVIPTLMFRSAVKHQDWKKNDNTSPESQNAFDAQLSNVLMWICVAIGASGVAIALQNGFR</sequence>
<evidence type="ECO:0000256" key="2">
    <source>
        <dbReference type="ARBA" id="ARBA00022692"/>
    </source>
</evidence>
<protein>
    <submittedName>
        <fullName evidence="7">Transmembrane amino acid transporter</fullName>
    </submittedName>
</protein>
<feature type="transmembrane region" description="Helical" evidence="5">
    <location>
        <begin position="511"/>
        <end position="532"/>
    </location>
</feature>
<dbReference type="PANTHER" id="PTHR22950">
    <property type="entry name" value="AMINO ACID TRANSPORTER"/>
    <property type="match status" value="1"/>
</dbReference>
<gene>
    <name evidence="7" type="ORF">IV203_021176</name>
</gene>
<evidence type="ECO:0000256" key="4">
    <source>
        <dbReference type="ARBA" id="ARBA00023136"/>
    </source>
</evidence>
<accession>A0A9K3KHD5</accession>
<keyword evidence="8" id="KW-1185">Reference proteome</keyword>
<feature type="transmembrane region" description="Helical" evidence="5">
    <location>
        <begin position="396"/>
        <end position="414"/>
    </location>
</feature>
<feature type="transmembrane region" description="Helical" evidence="5">
    <location>
        <begin position="234"/>
        <end position="250"/>
    </location>
</feature>